<comment type="function">
    <text evidence="5">Required for morphogenesis and for the elongation of the flagellar filament by facilitating polymerization of the flagellin monomers at the tip of growing filament. Forms a capping structure, which prevents flagellin subunits (transported through the central channel of the flagellum) from leaking out without polymerization at the distal end.</text>
</comment>
<keyword evidence="5" id="KW-0964">Secreted</keyword>
<dbReference type="RefSeq" id="WP_149326704.1">
    <property type="nucleotide sequence ID" value="NZ_VTPY01000001.1"/>
</dbReference>
<evidence type="ECO:0000313" key="9">
    <source>
        <dbReference type="Proteomes" id="UP000486760"/>
    </source>
</evidence>
<keyword evidence="8" id="KW-0969">Cilium</keyword>
<dbReference type="GO" id="GO:0009424">
    <property type="term" value="C:bacterial-type flagellum hook"/>
    <property type="evidence" value="ECO:0007669"/>
    <property type="project" value="UniProtKB-UniRule"/>
</dbReference>
<reference evidence="8 9" key="1">
    <citation type="submission" date="2019-08" db="EMBL/GenBank/DDBJ databases">
        <title>Bioinformatics analysis of the strain L3 and L5.</title>
        <authorList>
            <person name="Li X."/>
        </authorList>
    </citation>
    <scope>NUCLEOTIDE SEQUENCE [LARGE SCALE GENOMIC DNA]</scope>
    <source>
        <strain evidence="8 9">L5</strain>
    </source>
</reference>
<keyword evidence="4 5" id="KW-0975">Bacterial flagellum</keyword>
<keyword evidence="3 5" id="KW-0175">Coiled coil</keyword>
<protein>
    <recommendedName>
        <fullName evidence="5">Flagellar hook-associated protein 2</fullName>
        <shortName evidence="5">HAP2</shortName>
    </recommendedName>
    <alternativeName>
        <fullName evidence="5">Flagellar cap protein</fullName>
    </alternativeName>
</protein>
<name>A0A7V7KJ62_9GAMM</name>
<dbReference type="GO" id="GO:0071973">
    <property type="term" value="P:bacterial-type flagellum-dependent cell motility"/>
    <property type="evidence" value="ECO:0007669"/>
    <property type="project" value="TreeGrafter"/>
</dbReference>
<comment type="subcellular location">
    <subcellularLocation>
        <location evidence="5">Secreted</location>
    </subcellularLocation>
    <subcellularLocation>
        <location evidence="5">Bacterial flagellum</location>
    </subcellularLocation>
</comment>
<feature type="domain" description="Flagellar hook-associated protein 2 N-terminal" evidence="6">
    <location>
        <begin position="11"/>
        <end position="106"/>
    </location>
</feature>
<evidence type="ECO:0000256" key="1">
    <source>
        <dbReference type="ARBA" id="ARBA00009764"/>
    </source>
</evidence>
<dbReference type="Pfam" id="PF02465">
    <property type="entry name" value="FliD_N"/>
    <property type="match status" value="1"/>
</dbReference>
<keyword evidence="9" id="KW-1185">Reference proteome</keyword>
<dbReference type="Pfam" id="PF07196">
    <property type="entry name" value="Flagellin_IN"/>
    <property type="match status" value="1"/>
</dbReference>
<feature type="coiled-coil region" evidence="5">
    <location>
        <begin position="392"/>
        <end position="426"/>
    </location>
</feature>
<dbReference type="InterPro" id="IPR010810">
    <property type="entry name" value="Flagellin_hook_IN_motif"/>
</dbReference>
<evidence type="ECO:0000256" key="4">
    <source>
        <dbReference type="ARBA" id="ARBA00023143"/>
    </source>
</evidence>
<dbReference type="NCBIfam" id="NF005955">
    <property type="entry name" value="PRK08032.1"/>
    <property type="match status" value="1"/>
</dbReference>
<accession>A0A7V7KJ62</accession>
<dbReference type="Pfam" id="PF07195">
    <property type="entry name" value="FliD_C"/>
    <property type="match status" value="1"/>
</dbReference>
<dbReference type="GO" id="GO:0007155">
    <property type="term" value="P:cell adhesion"/>
    <property type="evidence" value="ECO:0007669"/>
    <property type="project" value="InterPro"/>
</dbReference>
<evidence type="ECO:0000256" key="2">
    <source>
        <dbReference type="ARBA" id="ARBA00011255"/>
    </source>
</evidence>
<evidence type="ECO:0000256" key="5">
    <source>
        <dbReference type="RuleBase" id="RU362066"/>
    </source>
</evidence>
<keyword evidence="8" id="KW-0282">Flagellum</keyword>
<gene>
    <name evidence="8" type="primary">fliD</name>
    <name evidence="8" type="ORF">F0A17_02275</name>
</gene>
<evidence type="ECO:0000259" key="7">
    <source>
        <dbReference type="Pfam" id="PF07195"/>
    </source>
</evidence>
<dbReference type="Proteomes" id="UP000486760">
    <property type="component" value="Unassembled WGS sequence"/>
</dbReference>
<evidence type="ECO:0000259" key="6">
    <source>
        <dbReference type="Pfam" id="PF02465"/>
    </source>
</evidence>
<proteinExistence type="inferred from homology"/>
<dbReference type="PANTHER" id="PTHR30288:SF0">
    <property type="entry name" value="FLAGELLAR HOOK-ASSOCIATED PROTEIN 2"/>
    <property type="match status" value="1"/>
</dbReference>
<dbReference type="PANTHER" id="PTHR30288">
    <property type="entry name" value="FLAGELLAR CAP/ASSEMBLY PROTEIN FLID"/>
    <property type="match status" value="1"/>
</dbReference>
<dbReference type="AlphaFoldDB" id="A0A7V7KJ62"/>
<dbReference type="InterPro" id="IPR040026">
    <property type="entry name" value="FliD"/>
</dbReference>
<comment type="subunit">
    <text evidence="2 5">Homopentamer.</text>
</comment>
<comment type="similarity">
    <text evidence="1 5">Belongs to the FliD family.</text>
</comment>
<evidence type="ECO:0000313" key="8">
    <source>
        <dbReference type="EMBL" id="KAA0014494.1"/>
    </source>
</evidence>
<comment type="caution">
    <text evidence="8">The sequence shown here is derived from an EMBL/GenBank/DDBJ whole genome shotgun (WGS) entry which is preliminary data.</text>
</comment>
<keyword evidence="8" id="KW-0966">Cell projection</keyword>
<dbReference type="GO" id="GO:0005576">
    <property type="term" value="C:extracellular region"/>
    <property type="evidence" value="ECO:0007669"/>
    <property type="project" value="UniProtKB-SubCell"/>
</dbReference>
<organism evidence="8 9">
    <name type="scientific">Billgrantia pellis</name>
    <dbReference type="NCBI Taxonomy" id="2606936"/>
    <lineage>
        <taxon>Bacteria</taxon>
        <taxon>Pseudomonadati</taxon>
        <taxon>Pseudomonadota</taxon>
        <taxon>Gammaproteobacteria</taxon>
        <taxon>Oceanospirillales</taxon>
        <taxon>Halomonadaceae</taxon>
        <taxon>Billgrantia</taxon>
    </lineage>
</organism>
<dbReference type="GO" id="GO:0009421">
    <property type="term" value="C:bacterial-type flagellum filament cap"/>
    <property type="evidence" value="ECO:0007669"/>
    <property type="project" value="InterPro"/>
</dbReference>
<dbReference type="EMBL" id="VTPY01000001">
    <property type="protein sequence ID" value="KAA0014494.1"/>
    <property type="molecule type" value="Genomic_DNA"/>
</dbReference>
<sequence>MATISSLGIGSGLDLNGLLDQLNAAERKKLEPIALQQKSVQAKISAYGKLQGALTKLQDAAAKLNKPEFYQSVSSNVTGSSVTAAAGAEAQPGRYDVNVTSLARAQSLATGGFAARDADLGAGEMTINVGSGDSAQALHLRFDAAASSLEDIRDAINAEKAGVTASIVNDGSAEPYRLVLSVDDTGTDAAVQSITFASDNGDAALDDSLSYGGTGTMSQTVAAKNAALEVNGITITSQSNQVEGAIQGLTLNLAEAGEATVRVERNTLAIREAVGGFVKAYNELRTTAQSLTRFNSETGDAGELLGDSALRTVESRLRSTLSGGVGEGEFRMLSDIGITLQRDGSLKLDEGKLSDIVANSPDQLSRFFAGETKASGMAGKLGQSLDQMLGDKGLLDNAKKGLESRIESLKDRYARMETGIERTIERYRIQFGKLDGLIAQMNQTSDYLFQQFEMMNAQLGRKK</sequence>
<dbReference type="InterPro" id="IPR003481">
    <property type="entry name" value="FliD_N"/>
</dbReference>
<dbReference type="InterPro" id="IPR010809">
    <property type="entry name" value="FliD_C"/>
</dbReference>
<feature type="domain" description="Flagellar hook-associated protein 2 C-terminal" evidence="7">
    <location>
        <begin position="223"/>
        <end position="443"/>
    </location>
</feature>
<evidence type="ECO:0000256" key="3">
    <source>
        <dbReference type="ARBA" id="ARBA00023054"/>
    </source>
</evidence>